<proteinExistence type="predicted"/>
<sequence>MSEQPILEYDWEMGHEEIKLEISTYYMGGGLYIGMLAKESGVWESFSDLTVNLPFERCKANEAFIQDFCSEEKLEFIKRHKLGEILPERGHSGYRTYAKVAFDLNRLEKLDPKGMKRFYGEHPELQEKKPGSKKKSRNRIER</sequence>
<evidence type="ECO:0000313" key="3">
    <source>
        <dbReference type="Proteomes" id="UP001212160"/>
    </source>
</evidence>
<dbReference type="Proteomes" id="UP001212160">
    <property type="component" value="Unassembled WGS sequence"/>
</dbReference>
<protein>
    <submittedName>
        <fullName evidence="2">DUF4313 domain-containing protein</fullName>
    </submittedName>
</protein>
<dbReference type="Pfam" id="PF14190">
    <property type="entry name" value="DUF4313"/>
    <property type="match status" value="1"/>
</dbReference>
<comment type="caution">
    <text evidence="2">The sequence shown here is derived from an EMBL/GenBank/DDBJ whole genome shotgun (WGS) entry which is preliminary data.</text>
</comment>
<evidence type="ECO:0000256" key="1">
    <source>
        <dbReference type="SAM" id="MobiDB-lite"/>
    </source>
</evidence>
<accession>A0AAW6DLD9</accession>
<dbReference type="EMBL" id="JAQMLA010000054">
    <property type="protein sequence ID" value="MDB8687897.1"/>
    <property type="molecule type" value="Genomic_DNA"/>
</dbReference>
<gene>
    <name evidence="2" type="ORF">PNW85_14705</name>
</gene>
<feature type="compositionally biased region" description="Basic residues" evidence="1">
    <location>
        <begin position="131"/>
        <end position="142"/>
    </location>
</feature>
<name>A0AAW6DLD9_MEDGN</name>
<evidence type="ECO:0000313" key="2">
    <source>
        <dbReference type="EMBL" id="MDB8687897.1"/>
    </source>
</evidence>
<dbReference type="RefSeq" id="WP_272108060.1">
    <property type="nucleotide sequence ID" value="NZ_JAQMLA010000054.1"/>
</dbReference>
<reference evidence="2" key="1">
    <citation type="submission" date="2023-01" db="EMBL/GenBank/DDBJ databases">
        <title>Human gut microbiome strain richness.</title>
        <authorList>
            <person name="Chen-Liaw A."/>
        </authorList>
    </citation>
    <scope>NUCLEOTIDE SEQUENCE</scope>
    <source>
        <strain evidence="2">RTP21484st1_H11_RTP21484_190118</strain>
    </source>
</reference>
<feature type="compositionally biased region" description="Basic and acidic residues" evidence="1">
    <location>
        <begin position="117"/>
        <end position="130"/>
    </location>
</feature>
<dbReference type="AlphaFoldDB" id="A0AAW6DLD9"/>
<feature type="region of interest" description="Disordered" evidence="1">
    <location>
        <begin position="117"/>
        <end position="142"/>
    </location>
</feature>
<dbReference type="InterPro" id="IPR025462">
    <property type="entry name" value="DUF4313"/>
</dbReference>
<organism evidence="2 3">
    <name type="scientific">Mediterraneibacter gnavus</name>
    <name type="common">Ruminococcus gnavus</name>
    <dbReference type="NCBI Taxonomy" id="33038"/>
    <lineage>
        <taxon>Bacteria</taxon>
        <taxon>Bacillati</taxon>
        <taxon>Bacillota</taxon>
        <taxon>Clostridia</taxon>
        <taxon>Lachnospirales</taxon>
        <taxon>Lachnospiraceae</taxon>
        <taxon>Mediterraneibacter</taxon>
    </lineage>
</organism>